<feature type="compositionally biased region" description="Basic and acidic residues" evidence="4">
    <location>
        <begin position="471"/>
        <end position="484"/>
    </location>
</feature>
<reference evidence="6 7" key="1">
    <citation type="submission" date="2020-09" db="EMBL/GenBank/DDBJ databases">
        <title>De no assembly of potato wild relative species, Solanum commersonii.</title>
        <authorList>
            <person name="Cho K."/>
        </authorList>
    </citation>
    <scope>NUCLEOTIDE SEQUENCE [LARGE SCALE GENOMIC DNA]</scope>
    <source>
        <strain evidence="6">LZ3.2</strain>
        <tissue evidence="6">Leaf</tissue>
    </source>
</reference>
<keyword evidence="7" id="KW-1185">Reference proteome</keyword>
<dbReference type="GO" id="GO:0006508">
    <property type="term" value="P:proteolysis"/>
    <property type="evidence" value="ECO:0007669"/>
    <property type="project" value="UniProtKB-KW"/>
</dbReference>
<evidence type="ECO:0000313" key="6">
    <source>
        <dbReference type="EMBL" id="KAG5601685.1"/>
    </source>
</evidence>
<evidence type="ECO:0000256" key="1">
    <source>
        <dbReference type="ARBA" id="ARBA00005234"/>
    </source>
</evidence>
<keyword evidence="2" id="KW-0645">Protease</keyword>
<dbReference type="PANTHER" id="PTHR31470:SF46">
    <property type="entry name" value="ULP1 PROTEASE FAMILY, C-TERMINAL CATALYTIC DOMAIN CONTAINING PROTEIN"/>
    <property type="match status" value="1"/>
</dbReference>
<evidence type="ECO:0000256" key="3">
    <source>
        <dbReference type="ARBA" id="ARBA00022801"/>
    </source>
</evidence>
<feature type="compositionally biased region" description="Basic and acidic residues" evidence="4">
    <location>
        <begin position="500"/>
        <end position="533"/>
    </location>
</feature>
<accession>A0A9J5YP11</accession>
<dbReference type="PROSITE" id="PS50600">
    <property type="entry name" value="ULP_PROTEASE"/>
    <property type="match status" value="1"/>
</dbReference>
<dbReference type="InterPro" id="IPR015410">
    <property type="entry name" value="DUF1985"/>
</dbReference>
<name>A0A9J5YP11_SOLCO</name>
<evidence type="ECO:0000256" key="2">
    <source>
        <dbReference type="ARBA" id="ARBA00022670"/>
    </source>
</evidence>
<keyword evidence="3" id="KW-0378">Hydrolase</keyword>
<protein>
    <recommendedName>
        <fullName evidence="5">Ubiquitin-like protease family profile domain-containing protein</fullName>
    </recommendedName>
</protein>
<dbReference type="SUPFAM" id="SSF54001">
    <property type="entry name" value="Cysteine proteinases"/>
    <property type="match status" value="1"/>
</dbReference>
<dbReference type="OrthoDB" id="1305543at2759"/>
<comment type="caution">
    <text evidence="6">The sequence shown here is derived from an EMBL/GenBank/DDBJ whole genome shotgun (WGS) entry which is preliminary data.</text>
</comment>
<dbReference type="EMBL" id="JACXVP010000006">
    <property type="protein sequence ID" value="KAG5601685.1"/>
    <property type="molecule type" value="Genomic_DNA"/>
</dbReference>
<dbReference type="PANTHER" id="PTHR31470">
    <property type="entry name" value="CYSTEINE PROTEINASES SUPERFAMILY PROTEIN-RELATED-RELATED"/>
    <property type="match status" value="1"/>
</dbReference>
<comment type="similarity">
    <text evidence="1">Belongs to the peptidase C48 family.</text>
</comment>
<dbReference type="Pfam" id="PF09331">
    <property type="entry name" value="DUF1985"/>
    <property type="match status" value="1"/>
</dbReference>
<gene>
    <name evidence="6" type="ORF">H5410_033055</name>
</gene>
<dbReference type="InterPro" id="IPR038765">
    <property type="entry name" value="Papain-like_cys_pep_sf"/>
</dbReference>
<dbReference type="GO" id="GO:0008234">
    <property type="term" value="F:cysteine-type peptidase activity"/>
    <property type="evidence" value="ECO:0007669"/>
    <property type="project" value="InterPro"/>
</dbReference>
<feature type="region of interest" description="Disordered" evidence="4">
    <location>
        <begin position="466"/>
        <end position="533"/>
    </location>
</feature>
<sequence length="954" mass="110341">MTYNIDVHTSKKVSQPLKCWRLKKSIFQSLFIISERKKSITTAPVSHSNPKGKEKGKEEEEQGKAKERVKEKAKEKEKEKEQEKEKEKVKKKAKEKVKKKAKKVEVVSCDVKQQYPFEGFNIDGEGPIAFPKNKDWFYIMSQPNKCWTDEYVDVILYYLQKKLKQQSHSKYLYTTTNCFFKTYIDNASVVPEYKNKIVGTIKGFGIPTGLPWHLTDEVYVLINCNRDFHWVLAIVVLKERHIKVYDSMSSSRTNRKLCAQIQKLSTMLPKYLESSRFLSKKTKPTGQFLNLTGARTNLTHSKSYMLLVLPNKQAIVFFVAAYAEFLSDGLQIPSDEIISQCFRLRYDSLLWNYGILQARSGYVSNNENPQRPRPKKVKFIDENVVIKVLVAIFSTTAVVICCDSLLQQGVVALIISSLSLISSQDGSIVIPFEILSDFKKLNLKKNENSTTTLLEELASEKVSSSQVEAEFSQKEYEEREKEKIEVDDDGERAEEAEQEEGNKKEVEEDNGKQKEVEEEEGKNKEVVEQEEEKINEVDEDIGKQKEVDEEEQEKNVVEDAGIKIINAHTFPVHLQPNATGDSIMRSAMGKRSNTFRITLKQNGLKDFFRNSCFDHFLDLPENNNTRFQMTMVYELLKRRFIFQNSEKNDEDTPRKHKESLCLLWFVHNVLLAKDLNNNNISLKWVNLSQDIEAFNNYPWGHESFELTVKYLLKPLGPKTNNLFGFPSDFMENKNAWAFEVIPHLTHQVNAKKEISSPRILGWPLTINVATDDSYVATYDPSIAIYNTNVATDDSYVATDDPSIATCDTSFAPMACPNRKGIENDISNYSRYVNEILSLMRERHVRYPEYYDSTNRILDLNLYSNFKLRYDKKSEEATTDEDMINYVRGIRQYPRGMNWIGAKRLLAIMNLNKTHFVTLEILLQEGHMNVYDCLLMVRRMQWVWTAGIVSRSLEP</sequence>
<dbReference type="InterPro" id="IPR003653">
    <property type="entry name" value="Peptidase_C48_C"/>
</dbReference>
<dbReference type="AlphaFoldDB" id="A0A9J5YP11"/>
<organism evidence="6 7">
    <name type="scientific">Solanum commersonii</name>
    <name type="common">Commerson's wild potato</name>
    <name type="synonym">Commerson's nightshade</name>
    <dbReference type="NCBI Taxonomy" id="4109"/>
    <lineage>
        <taxon>Eukaryota</taxon>
        <taxon>Viridiplantae</taxon>
        <taxon>Streptophyta</taxon>
        <taxon>Embryophyta</taxon>
        <taxon>Tracheophyta</taxon>
        <taxon>Spermatophyta</taxon>
        <taxon>Magnoliopsida</taxon>
        <taxon>eudicotyledons</taxon>
        <taxon>Gunneridae</taxon>
        <taxon>Pentapetalae</taxon>
        <taxon>asterids</taxon>
        <taxon>lamiids</taxon>
        <taxon>Solanales</taxon>
        <taxon>Solanaceae</taxon>
        <taxon>Solanoideae</taxon>
        <taxon>Solaneae</taxon>
        <taxon>Solanum</taxon>
    </lineage>
</organism>
<dbReference type="Gene3D" id="3.40.395.10">
    <property type="entry name" value="Adenoviral Proteinase, Chain A"/>
    <property type="match status" value="1"/>
</dbReference>
<feature type="compositionally biased region" description="Basic and acidic residues" evidence="4">
    <location>
        <begin position="51"/>
        <end position="88"/>
    </location>
</feature>
<feature type="compositionally biased region" description="Acidic residues" evidence="4">
    <location>
        <begin position="485"/>
        <end position="499"/>
    </location>
</feature>
<evidence type="ECO:0000313" key="7">
    <source>
        <dbReference type="Proteomes" id="UP000824120"/>
    </source>
</evidence>
<dbReference type="Pfam" id="PF02902">
    <property type="entry name" value="Peptidase_C48"/>
    <property type="match status" value="1"/>
</dbReference>
<proteinExistence type="inferred from homology"/>
<feature type="compositionally biased region" description="Polar residues" evidence="4">
    <location>
        <begin position="40"/>
        <end position="49"/>
    </location>
</feature>
<feature type="region of interest" description="Disordered" evidence="4">
    <location>
        <begin position="39"/>
        <end position="92"/>
    </location>
</feature>
<dbReference type="Proteomes" id="UP000824120">
    <property type="component" value="Chromosome 6"/>
</dbReference>
<evidence type="ECO:0000259" key="5">
    <source>
        <dbReference type="PROSITE" id="PS50600"/>
    </source>
</evidence>
<evidence type="ECO:0000256" key="4">
    <source>
        <dbReference type="SAM" id="MobiDB-lite"/>
    </source>
</evidence>
<feature type="domain" description="Ubiquitin-like protease family profile" evidence="5">
    <location>
        <begin position="104"/>
        <end position="672"/>
    </location>
</feature>